<comment type="caution">
    <text evidence="2">The sequence shown here is derived from an EMBL/GenBank/DDBJ whole genome shotgun (WGS) entry which is preliminary data.</text>
</comment>
<organism evidence="2 3">
    <name type="scientific">Cirrhinus mrigala</name>
    <name type="common">Mrigala</name>
    <dbReference type="NCBI Taxonomy" id="683832"/>
    <lineage>
        <taxon>Eukaryota</taxon>
        <taxon>Metazoa</taxon>
        <taxon>Chordata</taxon>
        <taxon>Craniata</taxon>
        <taxon>Vertebrata</taxon>
        <taxon>Euteleostomi</taxon>
        <taxon>Actinopterygii</taxon>
        <taxon>Neopterygii</taxon>
        <taxon>Teleostei</taxon>
        <taxon>Ostariophysi</taxon>
        <taxon>Cypriniformes</taxon>
        <taxon>Cyprinidae</taxon>
        <taxon>Labeoninae</taxon>
        <taxon>Labeonini</taxon>
        <taxon>Cirrhinus</taxon>
    </lineage>
</organism>
<dbReference type="Proteomes" id="UP001529510">
    <property type="component" value="Unassembled WGS sequence"/>
</dbReference>
<evidence type="ECO:0000313" key="2">
    <source>
        <dbReference type="EMBL" id="KAL0188154.1"/>
    </source>
</evidence>
<name>A0ABD0QPM8_CIRMR</name>
<feature type="transmembrane region" description="Helical" evidence="1">
    <location>
        <begin position="28"/>
        <end position="51"/>
    </location>
</feature>
<feature type="non-terminal residue" evidence="2">
    <location>
        <position position="1"/>
    </location>
</feature>
<evidence type="ECO:0000256" key="1">
    <source>
        <dbReference type="SAM" id="Phobius"/>
    </source>
</evidence>
<protein>
    <submittedName>
        <fullName evidence="2">Uncharacterized protein</fullName>
    </submittedName>
</protein>
<sequence length="175" mass="18577">SARGMHVVSSRTAGIPKPTHFHPPVFELFPLSVALSTMGIAIRCLWAAYITTKFPDPTAFKEGLPEVVVEAAEPLEMAVPTPDPPEYALVTVVASTHELTSCPKPTAEAMCEMPVGPVTAMEAVPVIPVSPEPAIEAVRELSVCSELSVLPVIVKESKPELAVSLSVLMLLLSLN</sequence>
<keyword evidence="1" id="KW-1133">Transmembrane helix</keyword>
<feature type="non-terminal residue" evidence="2">
    <location>
        <position position="175"/>
    </location>
</feature>
<proteinExistence type="predicted"/>
<accession>A0ABD0QPM8</accession>
<evidence type="ECO:0000313" key="3">
    <source>
        <dbReference type="Proteomes" id="UP001529510"/>
    </source>
</evidence>
<dbReference type="AlphaFoldDB" id="A0ABD0QPM8"/>
<reference evidence="2 3" key="1">
    <citation type="submission" date="2024-05" db="EMBL/GenBank/DDBJ databases">
        <title>Genome sequencing and assembly of Indian major carp, Cirrhinus mrigala (Hamilton, 1822).</title>
        <authorList>
            <person name="Mohindra V."/>
            <person name="Chowdhury L.M."/>
            <person name="Lal K."/>
            <person name="Jena J.K."/>
        </authorList>
    </citation>
    <scope>NUCLEOTIDE SEQUENCE [LARGE SCALE GENOMIC DNA]</scope>
    <source>
        <strain evidence="2">CM1030</strain>
        <tissue evidence="2">Blood</tissue>
    </source>
</reference>
<gene>
    <name evidence="2" type="ORF">M9458_015253</name>
</gene>
<keyword evidence="1" id="KW-0472">Membrane</keyword>
<keyword evidence="3" id="KW-1185">Reference proteome</keyword>
<keyword evidence="1" id="KW-0812">Transmembrane</keyword>
<dbReference type="EMBL" id="JAMKFB020000007">
    <property type="protein sequence ID" value="KAL0188154.1"/>
    <property type="molecule type" value="Genomic_DNA"/>
</dbReference>